<evidence type="ECO:0000313" key="2">
    <source>
        <dbReference type="EMBL" id="MCG2460678.1"/>
    </source>
</evidence>
<dbReference type="EMBL" id="JAIRBC010000009">
    <property type="protein sequence ID" value="MCG2460678.1"/>
    <property type="molecule type" value="Genomic_DNA"/>
</dbReference>
<feature type="domain" description="DUF4296" evidence="1">
    <location>
        <begin position="25"/>
        <end position="104"/>
    </location>
</feature>
<dbReference type="RefSeq" id="WP_317901821.1">
    <property type="nucleotide sequence ID" value="NZ_JAIRBC010000009.1"/>
</dbReference>
<dbReference type="Proteomes" id="UP001200642">
    <property type="component" value="Unassembled WGS sequence"/>
</dbReference>
<reference evidence="2" key="1">
    <citation type="submission" date="2023-02" db="EMBL/GenBank/DDBJ databases">
        <title>Genome of Flavobacteriaceae gen. nov. sp. strain F89.</title>
        <authorList>
            <person name="Wang Y."/>
        </authorList>
    </citation>
    <scope>NUCLEOTIDE SEQUENCE</scope>
    <source>
        <strain evidence="2">F89</strain>
    </source>
</reference>
<evidence type="ECO:0000259" key="1">
    <source>
        <dbReference type="Pfam" id="PF14129"/>
    </source>
</evidence>
<keyword evidence="3" id="KW-1185">Reference proteome</keyword>
<accession>A0AAE3JQW5</accession>
<evidence type="ECO:0000313" key="3">
    <source>
        <dbReference type="Proteomes" id="UP001200642"/>
    </source>
</evidence>
<protein>
    <submittedName>
        <fullName evidence="2">DUF4296 domain-containing protein</fullName>
    </submittedName>
</protein>
<organism evidence="2 3">
    <name type="scientific">Cerina litoralis</name>
    <dbReference type="NCBI Taxonomy" id="2874477"/>
    <lineage>
        <taxon>Bacteria</taxon>
        <taxon>Pseudomonadati</taxon>
        <taxon>Bacteroidota</taxon>
        <taxon>Flavobacteriia</taxon>
        <taxon>Flavobacteriales</taxon>
        <taxon>Flavobacteriaceae</taxon>
        <taxon>Cerina</taxon>
    </lineage>
</organism>
<dbReference type="AlphaFoldDB" id="A0AAE3JQW5"/>
<dbReference type="PROSITE" id="PS51257">
    <property type="entry name" value="PROKAR_LIPOPROTEIN"/>
    <property type="match status" value="1"/>
</dbReference>
<sequence>MKKGLYLLALLFFVVACAEKVIKEPNNLIPMDKMEDILYDIAITTAARNINAELLRKNNVEVMAYIYAKYGIDSIQFAESDIYYASIPSNYEAIYSKILDSIKIGEKIANELQKKHNDSITEAVKRANKPPVLKK</sequence>
<dbReference type="InterPro" id="IPR025381">
    <property type="entry name" value="DUF4296"/>
</dbReference>
<proteinExistence type="predicted"/>
<dbReference type="Pfam" id="PF14129">
    <property type="entry name" value="DUF4296"/>
    <property type="match status" value="1"/>
</dbReference>
<gene>
    <name evidence="2" type="ORF">K8352_07960</name>
</gene>
<comment type="caution">
    <text evidence="2">The sequence shown here is derived from an EMBL/GenBank/DDBJ whole genome shotgun (WGS) entry which is preliminary data.</text>
</comment>
<name>A0AAE3JQW5_9FLAO</name>